<evidence type="ECO:0000256" key="1">
    <source>
        <dbReference type="ARBA" id="ARBA00002533"/>
    </source>
</evidence>
<evidence type="ECO:0000256" key="11">
    <source>
        <dbReference type="ARBA" id="ARBA00022692"/>
    </source>
</evidence>
<dbReference type="GO" id="GO:0032259">
    <property type="term" value="P:methylation"/>
    <property type="evidence" value="ECO:0007669"/>
    <property type="project" value="UniProtKB-KW"/>
</dbReference>
<keyword evidence="13 19" id="KW-1133">Transmembrane helix</keyword>
<comment type="catalytic activity">
    <reaction evidence="17 19">
        <text>5-methyl-5,6,7,8-tetrahydromethanopterin + coenzyme M + 2 Na(+)(in) = 5,6,7,8-tetrahydromethanopterin + methyl-coenzyme M + 2 Na(+)(out)</text>
        <dbReference type="Rhea" id="RHEA:53492"/>
        <dbReference type="ChEBI" id="CHEBI:29101"/>
        <dbReference type="ChEBI" id="CHEBI:58103"/>
        <dbReference type="ChEBI" id="CHEBI:58116"/>
        <dbReference type="ChEBI" id="CHEBI:58286"/>
        <dbReference type="ChEBI" id="CHEBI:58319"/>
        <dbReference type="EC" id="7.2.1.4"/>
    </reaction>
</comment>
<evidence type="ECO:0000256" key="8">
    <source>
        <dbReference type="ARBA" id="ARBA00022563"/>
    </source>
</evidence>
<feature type="transmembrane region" description="Helical" evidence="19">
    <location>
        <begin position="17"/>
        <end position="34"/>
    </location>
</feature>
<feature type="transmembrane region" description="Helical" evidence="19">
    <location>
        <begin position="253"/>
        <end position="271"/>
    </location>
</feature>
<dbReference type="GeneID" id="97547252"/>
<dbReference type="UniPathway" id="UPA00640">
    <property type="reaction ID" value="UER00698"/>
</dbReference>
<evidence type="ECO:0000256" key="7">
    <source>
        <dbReference type="ARBA" id="ARBA00022475"/>
    </source>
</evidence>
<feature type="transmembrane region" description="Helical" evidence="19">
    <location>
        <begin position="97"/>
        <end position="116"/>
    </location>
</feature>
<evidence type="ECO:0000256" key="14">
    <source>
        <dbReference type="ARBA" id="ARBA00022994"/>
    </source>
</evidence>
<gene>
    <name evidence="19" type="primary">mtrC</name>
    <name evidence="20" type="ORF">DK846_13010</name>
</gene>
<dbReference type="InterPro" id="IPR005865">
    <property type="entry name" value="THM_MeTrfase_su_C"/>
</dbReference>
<name>A0A2V2MX99_9EURY</name>
<dbReference type="OrthoDB" id="60591at2157"/>
<sequence length="298" mass="31003">MTAKMEASEGKMPHNKLLTYGLVIAVVGTYLTYLNVLTGVAVFSFFGGIAAVAAIWWGSDTIKHLCSYGLGTGVPSAGMIAFGSGAIAMIVGTKFGIASPIVTVILAAILGAVIGYTANNIINMNIPVMIMSLMELAIVGALTMLGFASMATGSFEFNQLIIGSMSLSVENAGAAAGGAQTFLVTAIPQYGNSLIGGAALAVIFFLGALALQHPFNACLGPNESQDRTLMLALSCGFLSMIVVAVISLVFLGLLAGVINLVISLIAWFYCYKTYIDLSKRDAYAWLDSKPIIEVGGDQ</sequence>
<evidence type="ECO:0000256" key="16">
    <source>
        <dbReference type="ARBA" id="ARBA00029817"/>
    </source>
</evidence>
<organism evidence="20 21">
    <name type="scientific">Methanospirillum lacunae</name>
    <dbReference type="NCBI Taxonomy" id="668570"/>
    <lineage>
        <taxon>Archaea</taxon>
        <taxon>Methanobacteriati</taxon>
        <taxon>Methanobacteriota</taxon>
        <taxon>Stenosarchaea group</taxon>
        <taxon>Methanomicrobia</taxon>
        <taxon>Methanomicrobiales</taxon>
        <taxon>Methanospirillaceae</taxon>
        <taxon>Methanospirillum</taxon>
    </lineage>
</organism>
<dbReference type="Pfam" id="PF04211">
    <property type="entry name" value="MtrC"/>
    <property type="match status" value="2"/>
</dbReference>
<keyword evidence="7 19" id="KW-1003">Cell membrane</keyword>
<evidence type="ECO:0000256" key="15">
    <source>
        <dbReference type="ARBA" id="ARBA00023136"/>
    </source>
</evidence>
<comment type="similarity">
    <text evidence="4 19">Belongs to the MtrC family.</text>
</comment>
<evidence type="ECO:0000313" key="21">
    <source>
        <dbReference type="Proteomes" id="UP000245657"/>
    </source>
</evidence>
<dbReference type="HAMAP" id="MF_01096">
    <property type="entry name" value="MtrC"/>
    <property type="match status" value="1"/>
</dbReference>
<keyword evidence="10 19" id="KW-0808">Transferase</keyword>
<evidence type="ECO:0000313" key="20">
    <source>
        <dbReference type="EMBL" id="PWR70905.1"/>
    </source>
</evidence>
<evidence type="ECO:0000256" key="17">
    <source>
        <dbReference type="ARBA" id="ARBA00044880"/>
    </source>
</evidence>
<comment type="subunit">
    <text evidence="5 19">The complex is composed of 8 subunits; MtrA, MtrB, MtrC, MtrD, MtrE, MtrF, MtrG and MtrH.</text>
</comment>
<dbReference type="RefSeq" id="WP_109969399.1">
    <property type="nucleotide sequence ID" value="NZ_CP176093.1"/>
</dbReference>
<dbReference type="NCBIfam" id="TIGR01148">
    <property type="entry name" value="mtrC"/>
    <property type="match status" value="1"/>
</dbReference>
<reference evidence="20 21" key="1">
    <citation type="submission" date="2018-05" db="EMBL/GenBank/DDBJ databases">
        <title>Draft genome of Methanospirillum lacunae Ki8-1.</title>
        <authorList>
            <person name="Dueholm M.S."/>
            <person name="Nielsen P.H."/>
            <person name="Bakmann L.F."/>
            <person name="Otzen D.E."/>
        </authorList>
    </citation>
    <scope>NUCLEOTIDE SEQUENCE [LARGE SCALE GENOMIC DNA]</scope>
    <source>
        <strain evidence="20 21">Ki8-1</strain>
    </source>
</reference>
<evidence type="ECO:0000256" key="12">
    <source>
        <dbReference type="ARBA" id="ARBA00022967"/>
    </source>
</evidence>
<comment type="subcellular location">
    <subcellularLocation>
        <location evidence="2 19">Cell membrane</location>
        <topology evidence="2 19">Multi-pass membrane protein</topology>
    </subcellularLocation>
</comment>
<dbReference type="EMBL" id="QGMY01000009">
    <property type="protein sequence ID" value="PWR70905.1"/>
    <property type="molecule type" value="Genomic_DNA"/>
</dbReference>
<feature type="transmembrane region" description="Helical" evidence="19">
    <location>
        <begin position="70"/>
        <end position="91"/>
    </location>
</feature>
<evidence type="ECO:0000256" key="13">
    <source>
        <dbReference type="ARBA" id="ARBA00022989"/>
    </source>
</evidence>
<keyword evidence="12 19" id="KW-1278">Translocase</keyword>
<evidence type="ECO:0000256" key="5">
    <source>
        <dbReference type="ARBA" id="ARBA00011616"/>
    </source>
</evidence>
<feature type="transmembrane region" description="Helical" evidence="19">
    <location>
        <begin position="190"/>
        <end position="209"/>
    </location>
</feature>
<protein>
    <recommendedName>
        <fullName evidence="6 19">Tetrahydromethanopterin S-methyltransferase subunit C</fullName>
        <ecNumber evidence="18 19">7.2.1.4</ecNumber>
    </recommendedName>
    <alternativeName>
        <fullName evidence="16 19">N5-methyltetrahydromethanopterin--coenzyme M methyltransferase subunit C</fullName>
    </alternativeName>
</protein>
<keyword evidence="9 19" id="KW-0489">Methyltransferase</keyword>
<feature type="transmembrane region" description="Helical" evidence="19">
    <location>
        <begin position="128"/>
        <end position="148"/>
    </location>
</feature>
<keyword evidence="14 19" id="KW-0484">Methanogenesis</keyword>
<feature type="transmembrane region" description="Helical" evidence="19">
    <location>
        <begin position="229"/>
        <end position="247"/>
    </location>
</feature>
<dbReference type="PIRSF" id="PIRSF006530">
    <property type="entry name" value="MtrC"/>
    <property type="match status" value="1"/>
</dbReference>
<dbReference type="GO" id="GO:0019386">
    <property type="term" value="P:methanogenesis, from carbon dioxide"/>
    <property type="evidence" value="ECO:0007669"/>
    <property type="project" value="UniProtKB-UniRule"/>
</dbReference>
<evidence type="ECO:0000256" key="18">
    <source>
        <dbReference type="ARBA" id="ARBA00044970"/>
    </source>
</evidence>
<evidence type="ECO:0000256" key="4">
    <source>
        <dbReference type="ARBA" id="ARBA00007607"/>
    </source>
</evidence>
<evidence type="ECO:0000256" key="3">
    <source>
        <dbReference type="ARBA" id="ARBA00004839"/>
    </source>
</evidence>
<proteinExistence type="inferred from homology"/>
<keyword evidence="15 19" id="KW-0472">Membrane</keyword>
<evidence type="ECO:0000256" key="19">
    <source>
        <dbReference type="HAMAP-Rule" id="MF_01096"/>
    </source>
</evidence>
<comment type="caution">
    <text evidence="20">The sequence shown here is derived from an EMBL/GenBank/DDBJ whole genome shotgun (WGS) entry which is preliminary data.</text>
</comment>
<evidence type="ECO:0000256" key="10">
    <source>
        <dbReference type="ARBA" id="ARBA00022679"/>
    </source>
</evidence>
<dbReference type="GO" id="GO:0006730">
    <property type="term" value="P:one-carbon metabolic process"/>
    <property type="evidence" value="ECO:0007669"/>
    <property type="project" value="UniProtKB-UniRule"/>
</dbReference>
<dbReference type="GO" id="GO:0030269">
    <property type="term" value="F:tetrahydromethanopterin S-methyltransferase activity"/>
    <property type="evidence" value="ECO:0007669"/>
    <property type="project" value="UniProtKB-UniRule"/>
</dbReference>
<dbReference type="Proteomes" id="UP000245657">
    <property type="component" value="Unassembled WGS sequence"/>
</dbReference>
<dbReference type="AlphaFoldDB" id="A0A2V2MX99"/>
<accession>A0A2V2MX99</accession>
<evidence type="ECO:0000256" key="2">
    <source>
        <dbReference type="ARBA" id="ARBA00004651"/>
    </source>
</evidence>
<dbReference type="GO" id="GO:0005886">
    <property type="term" value="C:plasma membrane"/>
    <property type="evidence" value="ECO:0007669"/>
    <property type="project" value="UniProtKB-SubCell"/>
</dbReference>
<comment type="function">
    <text evidence="1 19">Part of a complex that catalyzes the formation of methyl-coenzyme M and tetrahydromethanopterin from coenzyme M and methyl-tetrahydromethanopterin. This is an energy-conserving, sodium-ion translocating step.</text>
</comment>
<evidence type="ECO:0000256" key="6">
    <source>
        <dbReference type="ARBA" id="ARBA00015131"/>
    </source>
</evidence>
<comment type="pathway">
    <text evidence="3 19">One-carbon metabolism; methanogenesis from CO(2); methyl-coenzyme M from 5,10-methylene-5,6,7,8-tetrahydromethanopterin: step 2/2.</text>
</comment>
<keyword evidence="21" id="KW-1185">Reference proteome</keyword>
<dbReference type="EC" id="7.2.1.4" evidence="18 19"/>
<feature type="transmembrane region" description="Helical" evidence="19">
    <location>
        <begin position="40"/>
        <end position="58"/>
    </location>
</feature>
<keyword evidence="11 19" id="KW-0812">Transmembrane</keyword>
<keyword evidence="8 19" id="KW-0554">One-carbon metabolism</keyword>
<evidence type="ECO:0000256" key="9">
    <source>
        <dbReference type="ARBA" id="ARBA00022603"/>
    </source>
</evidence>